<dbReference type="AlphaFoldDB" id="A0A6A4VAG1"/>
<protein>
    <submittedName>
        <fullName evidence="2">Uncharacterized protein</fullName>
    </submittedName>
</protein>
<sequence>MFCIYRSKGENYSPDAVGYVQLKREDSVCTLHARVTPETQELEIGGSRCRRVALIDSGCTRTLVHESVCHQWRRSAAEVITVNGQRLQCEGAAEVLLAVPGCRAVELLLLLLSRLRERHTPCHHTEDQQSPDNSVTMTSV</sequence>
<accession>A0A6A4VAG1</accession>
<evidence type="ECO:0000256" key="1">
    <source>
        <dbReference type="SAM" id="MobiDB-lite"/>
    </source>
</evidence>
<keyword evidence="3" id="KW-1185">Reference proteome</keyword>
<evidence type="ECO:0000313" key="3">
    <source>
        <dbReference type="Proteomes" id="UP000440578"/>
    </source>
</evidence>
<feature type="compositionally biased region" description="Polar residues" evidence="1">
    <location>
        <begin position="128"/>
        <end position="140"/>
    </location>
</feature>
<dbReference type="Proteomes" id="UP000440578">
    <property type="component" value="Unassembled WGS sequence"/>
</dbReference>
<evidence type="ECO:0000313" key="2">
    <source>
        <dbReference type="EMBL" id="KAF0288524.1"/>
    </source>
</evidence>
<proteinExistence type="predicted"/>
<dbReference type="EMBL" id="VIIS01002105">
    <property type="protein sequence ID" value="KAF0288524.1"/>
    <property type="molecule type" value="Genomic_DNA"/>
</dbReference>
<dbReference type="OrthoDB" id="6082665at2759"/>
<reference evidence="2 3" key="1">
    <citation type="submission" date="2019-07" db="EMBL/GenBank/DDBJ databases">
        <title>Draft genome assembly of a fouling barnacle, Amphibalanus amphitrite (Darwin, 1854): The first reference genome for Thecostraca.</title>
        <authorList>
            <person name="Kim W."/>
        </authorList>
    </citation>
    <scope>NUCLEOTIDE SEQUENCE [LARGE SCALE GENOMIC DNA]</scope>
    <source>
        <strain evidence="2">SNU_AA5</strain>
        <tissue evidence="2">Soma without cirri and trophi</tissue>
    </source>
</reference>
<comment type="caution">
    <text evidence="2">The sequence shown here is derived from an EMBL/GenBank/DDBJ whole genome shotgun (WGS) entry which is preliminary data.</text>
</comment>
<gene>
    <name evidence="2" type="ORF">FJT64_013097</name>
</gene>
<organism evidence="2 3">
    <name type="scientific">Amphibalanus amphitrite</name>
    <name type="common">Striped barnacle</name>
    <name type="synonym">Balanus amphitrite</name>
    <dbReference type="NCBI Taxonomy" id="1232801"/>
    <lineage>
        <taxon>Eukaryota</taxon>
        <taxon>Metazoa</taxon>
        <taxon>Ecdysozoa</taxon>
        <taxon>Arthropoda</taxon>
        <taxon>Crustacea</taxon>
        <taxon>Multicrustacea</taxon>
        <taxon>Cirripedia</taxon>
        <taxon>Thoracica</taxon>
        <taxon>Thoracicalcarea</taxon>
        <taxon>Balanomorpha</taxon>
        <taxon>Balanoidea</taxon>
        <taxon>Balanidae</taxon>
        <taxon>Amphibalaninae</taxon>
        <taxon>Amphibalanus</taxon>
    </lineage>
</organism>
<feature type="region of interest" description="Disordered" evidence="1">
    <location>
        <begin position="121"/>
        <end position="140"/>
    </location>
</feature>
<name>A0A6A4VAG1_AMPAM</name>